<feature type="region of interest" description="Disordered" evidence="2">
    <location>
        <begin position="350"/>
        <end position="396"/>
    </location>
</feature>
<feature type="region of interest" description="Disordered" evidence="2">
    <location>
        <begin position="96"/>
        <end position="127"/>
    </location>
</feature>
<dbReference type="EMBL" id="JBHGVX010000008">
    <property type="protein sequence ID" value="KAL1793705.1"/>
    <property type="molecule type" value="Genomic_DNA"/>
</dbReference>
<evidence type="ECO:0000313" key="4">
    <source>
        <dbReference type="Proteomes" id="UP001578633"/>
    </source>
</evidence>
<dbReference type="RefSeq" id="XP_069304289.1">
    <property type="nucleotide sequence ID" value="XM_069454888.1"/>
</dbReference>
<reference evidence="3 4" key="1">
    <citation type="submission" date="2024-09" db="EMBL/GenBank/DDBJ databases">
        <title>T2T genomes of carrot and Alternaria dauci and their utility for understanding host-pathogen interaction during carrot leaf blight disease.</title>
        <authorList>
            <person name="Liu W."/>
            <person name="Xu S."/>
            <person name="Ou C."/>
            <person name="Liu X."/>
            <person name="Zhuang F."/>
            <person name="Deng X.W."/>
        </authorList>
    </citation>
    <scope>NUCLEOTIDE SEQUENCE [LARGE SCALE GENOMIC DNA]</scope>
    <source>
        <strain evidence="3 4">A2016</strain>
    </source>
</reference>
<feature type="compositionally biased region" description="Low complexity" evidence="2">
    <location>
        <begin position="645"/>
        <end position="661"/>
    </location>
</feature>
<proteinExistence type="inferred from homology"/>
<name>A0ABR3UBL1_9PLEO</name>
<feature type="region of interest" description="Disordered" evidence="2">
    <location>
        <begin position="218"/>
        <end position="247"/>
    </location>
</feature>
<dbReference type="PANTHER" id="PTHR28027:SF2">
    <property type="entry name" value="TRANSCRIPTIONAL REGULATOR MIT1"/>
    <property type="match status" value="1"/>
</dbReference>
<feature type="compositionally biased region" description="Low complexity" evidence="2">
    <location>
        <begin position="229"/>
        <end position="239"/>
    </location>
</feature>
<dbReference type="PANTHER" id="PTHR28027">
    <property type="entry name" value="TRANSCRIPTIONAL REGULATOR MIT1"/>
    <property type="match status" value="1"/>
</dbReference>
<sequence>MSTVSVQGLAVRSAGGDRCATVAINCLPSEPGKAFQAASLVLYPFPGPLSGTFCRRPTFSILLFASAAPFTHCCCDPSPRPAHNSRPLSEIKTRVGIQPSASSTHLPRLSSRPFPTSTSGTAPFAPPRRNPLQHSFIAISTLPLVLKLLFRVLGIRASTLTMPSFGHDLSIGGVKKVEGYGDTDSWNWPQQPTPHQSSYSHMFDPSMYASFTPPIPQHVRQPSRHHSITTSRVVSTATSTPPPPRPQVAGNMVKAQPAFKPTWQGFLDTTKDAMTVVEAALQGRLSHISRRPHDKERAEMLTSGTVLVYEENASGIKRWTDAVHWSPSRVMNNCLIYRQLVRALKPEEKKSALNPSCGTKRKRKENNGPVRSKTGEVLENSEDEYENPSFDPSLPGDVDSMNKVYANFAQSLTPDQQRRFCGSLIDSYEFKEGGLMKKTISVKYQGTHHHVISYYSLEDVVSGKLKRPFQDPKLADIQPRPELLNGWKVSLEDEESKDMPLVAGYPHHIQPSHVQHHVIGAVTQSIGAQGQLQAHAPLHLTVPDYWHGPQVSQYSSSHHSPQHYPAAQPVAPQFSAHQPAHQYSVPQPSSQHFAHPPSPQPYSSPHSATSQYSTQAPPSSHYTPQPQSARNYSFDPPSTTSASSYSQHAPAPQYQAPQSSAYALPQSAGFEAQALPQQSPPADPQVPGSQHDQQRRASAPVALQQPFTTPQFPSAPHPHSYYVTDQKYVPEQKYTSNAHHGY</sequence>
<feature type="compositionally biased region" description="Polar residues" evidence="2">
    <location>
        <begin position="733"/>
        <end position="742"/>
    </location>
</feature>
<keyword evidence="4" id="KW-1185">Reference proteome</keyword>
<comment type="similarity">
    <text evidence="1">Belongs to the MIT1/WOR1 family.</text>
</comment>
<dbReference type="GeneID" id="96089009"/>
<gene>
    <name evidence="3" type="ORF">ACET3X_008687</name>
</gene>
<organism evidence="3 4">
    <name type="scientific">Alternaria dauci</name>
    <dbReference type="NCBI Taxonomy" id="48095"/>
    <lineage>
        <taxon>Eukaryota</taxon>
        <taxon>Fungi</taxon>
        <taxon>Dikarya</taxon>
        <taxon>Ascomycota</taxon>
        <taxon>Pezizomycotina</taxon>
        <taxon>Dothideomycetes</taxon>
        <taxon>Pleosporomycetidae</taxon>
        <taxon>Pleosporales</taxon>
        <taxon>Pleosporineae</taxon>
        <taxon>Pleosporaceae</taxon>
        <taxon>Alternaria</taxon>
        <taxon>Alternaria sect. Porri</taxon>
    </lineage>
</organism>
<comment type="caution">
    <text evidence="3">The sequence shown here is derived from an EMBL/GenBank/DDBJ whole genome shotgun (WGS) entry which is preliminary data.</text>
</comment>
<evidence type="ECO:0000256" key="1">
    <source>
        <dbReference type="ARBA" id="ARBA00008359"/>
    </source>
</evidence>
<dbReference type="InterPro" id="IPR018608">
    <property type="entry name" value="Gti1/Pac2"/>
</dbReference>
<feature type="compositionally biased region" description="Polar residues" evidence="2">
    <location>
        <begin position="608"/>
        <end position="644"/>
    </location>
</feature>
<feature type="region of interest" description="Disordered" evidence="2">
    <location>
        <begin position="574"/>
        <end position="661"/>
    </location>
</feature>
<feature type="region of interest" description="Disordered" evidence="2">
    <location>
        <begin position="673"/>
        <end position="742"/>
    </location>
</feature>
<dbReference type="Proteomes" id="UP001578633">
    <property type="component" value="Chromosome 8"/>
</dbReference>
<evidence type="ECO:0000313" key="3">
    <source>
        <dbReference type="EMBL" id="KAL1793705.1"/>
    </source>
</evidence>
<accession>A0ABR3UBL1</accession>
<protein>
    <recommendedName>
        <fullName evidence="5">Camp independent regulatory protein</fullName>
    </recommendedName>
</protein>
<evidence type="ECO:0000256" key="2">
    <source>
        <dbReference type="SAM" id="MobiDB-lite"/>
    </source>
</evidence>
<dbReference type="Pfam" id="PF09729">
    <property type="entry name" value="Gti1_Pac2"/>
    <property type="match status" value="1"/>
</dbReference>
<evidence type="ECO:0008006" key="5">
    <source>
        <dbReference type="Google" id="ProtNLM"/>
    </source>
</evidence>